<feature type="compositionally biased region" description="Basic and acidic residues" evidence="5">
    <location>
        <begin position="457"/>
        <end position="466"/>
    </location>
</feature>
<sequence length="512" mass="58526">MFIEFVQFSSASSGKPIIATDNPPPELLPPYGRGRQNYDDEFNQFIIISIVTFSILFILAFIAVILYYLIRRRLRLSEDELRREEENQAYLELNSDEQELYFQSKEYLAANPYINGELTMSQKLSIQEKGINAFEFQKSQMLTHNDLTILNKFELNFFKNFECSTQTNLPIPMKNEVYYFETKIYNLPQPEETLISIGLAIKPYPWFRLPGRHTHSISYDSDGYRRYNQPFKFKTDPPFPKLAQGDVVGIGYRTRSGTVFFTRNGKKVSESKVGGHIRNFKIQNQGQIYPIIGANNICSLHVNLGQRGFVFIEGNVKSWGYAPLEGSGPAPPAYRKFNSDILLERSEVDDDNNDLSEREDDFPPEFWEIHGGNESGSGPSPPPIEHDKFSYNAYSEVGSCDERITLDTLCIPHRPPSYDEEIEVGSSSTQDVDVAETVNLELEDENLESEIIEENDENHSNSRVEIEENIESDNIEPISESTDDTPEGEAEDNSIEQVQQDESNNNNEESQP</sequence>
<comment type="caution">
    <text evidence="8">The sequence shown here is derived from an EMBL/GenBank/DDBJ whole genome shotgun (WGS) entry which is preliminary data.</text>
</comment>
<dbReference type="InterPro" id="IPR050618">
    <property type="entry name" value="Ubq-SigPath_Reg"/>
</dbReference>
<dbReference type="GeneID" id="73470532"/>
<evidence type="ECO:0000313" key="8">
    <source>
        <dbReference type="EMBL" id="KAG7662744.1"/>
    </source>
</evidence>
<dbReference type="Pfam" id="PF00622">
    <property type="entry name" value="SPRY"/>
    <property type="match status" value="1"/>
</dbReference>
<feature type="region of interest" description="Disordered" evidence="5">
    <location>
        <begin position="442"/>
        <end position="512"/>
    </location>
</feature>
<dbReference type="InterPro" id="IPR035780">
    <property type="entry name" value="SPRY_Ssh4-like"/>
</dbReference>
<evidence type="ECO:0000256" key="3">
    <source>
        <dbReference type="ARBA" id="ARBA00022989"/>
    </source>
</evidence>
<evidence type="ECO:0000256" key="2">
    <source>
        <dbReference type="ARBA" id="ARBA00022692"/>
    </source>
</evidence>
<organism evidence="8 9">
    <name type="scientific">[Candida] subhashii</name>
    <dbReference type="NCBI Taxonomy" id="561895"/>
    <lineage>
        <taxon>Eukaryota</taxon>
        <taxon>Fungi</taxon>
        <taxon>Dikarya</taxon>
        <taxon>Ascomycota</taxon>
        <taxon>Saccharomycotina</taxon>
        <taxon>Pichiomycetes</taxon>
        <taxon>Debaryomycetaceae</taxon>
        <taxon>Spathaspora</taxon>
    </lineage>
</organism>
<feature type="transmembrane region" description="Helical" evidence="6">
    <location>
        <begin position="45"/>
        <end position="70"/>
    </location>
</feature>
<keyword evidence="3 6" id="KW-1133">Transmembrane helix</keyword>
<keyword evidence="2 6" id="KW-0812">Transmembrane</keyword>
<dbReference type="PROSITE" id="PS50188">
    <property type="entry name" value="B302_SPRY"/>
    <property type="match status" value="1"/>
</dbReference>
<evidence type="ECO:0000256" key="1">
    <source>
        <dbReference type="ARBA" id="ARBA00004167"/>
    </source>
</evidence>
<comment type="subcellular location">
    <subcellularLocation>
        <location evidence="1">Membrane</location>
        <topology evidence="1">Single-pass membrane protein</topology>
    </subcellularLocation>
</comment>
<gene>
    <name evidence="8" type="ORF">J8A68_003732</name>
</gene>
<dbReference type="OrthoDB" id="258495at2759"/>
<dbReference type="InterPro" id="IPR003877">
    <property type="entry name" value="SPRY_dom"/>
</dbReference>
<dbReference type="InterPro" id="IPR001870">
    <property type="entry name" value="B30.2/SPRY"/>
</dbReference>
<proteinExistence type="predicted"/>
<dbReference type="CDD" id="cd12910">
    <property type="entry name" value="SPRY_SSH4_like"/>
    <property type="match status" value="1"/>
</dbReference>
<evidence type="ECO:0000313" key="9">
    <source>
        <dbReference type="Proteomes" id="UP000694255"/>
    </source>
</evidence>
<evidence type="ECO:0000259" key="7">
    <source>
        <dbReference type="PROSITE" id="PS50188"/>
    </source>
</evidence>
<dbReference type="PANTHER" id="PTHR12864">
    <property type="entry name" value="RAN BINDING PROTEIN 9-RELATED"/>
    <property type="match status" value="1"/>
</dbReference>
<feature type="domain" description="B30.2/SPRY" evidence="7">
    <location>
        <begin position="92"/>
        <end position="309"/>
    </location>
</feature>
<evidence type="ECO:0000256" key="6">
    <source>
        <dbReference type="SAM" id="Phobius"/>
    </source>
</evidence>
<feature type="compositionally biased region" description="Acidic residues" evidence="5">
    <location>
        <begin position="481"/>
        <end position="494"/>
    </location>
</feature>
<dbReference type="Proteomes" id="UP000694255">
    <property type="component" value="Unassembled WGS sequence"/>
</dbReference>
<feature type="compositionally biased region" description="Acidic residues" evidence="5">
    <location>
        <begin position="442"/>
        <end position="456"/>
    </location>
</feature>
<keyword evidence="9" id="KW-1185">Reference proteome</keyword>
<dbReference type="RefSeq" id="XP_049262977.1">
    <property type="nucleotide sequence ID" value="XM_049407617.1"/>
</dbReference>
<dbReference type="EMBL" id="JAGSYN010000163">
    <property type="protein sequence ID" value="KAG7662744.1"/>
    <property type="molecule type" value="Genomic_DNA"/>
</dbReference>
<accession>A0A8J5Q839</accession>
<evidence type="ECO:0000256" key="5">
    <source>
        <dbReference type="SAM" id="MobiDB-lite"/>
    </source>
</evidence>
<protein>
    <submittedName>
        <fullName evidence="8">Ssh4</fullName>
    </submittedName>
</protein>
<keyword evidence="4 6" id="KW-0472">Membrane</keyword>
<evidence type="ECO:0000256" key="4">
    <source>
        <dbReference type="ARBA" id="ARBA00023136"/>
    </source>
</evidence>
<name>A0A8J5Q839_9ASCO</name>
<dbReference type="AlphaFoldDB" id="A0A8J5Q839"/>
<feature type="compositionally biased region" description="Low complexity" evidence="5">
    <location>
        <begin position="496"/>
        <end position="512"/>
    </location>
</feature>
<dbReference type="GO" id="GO:0016020">
    <property type="term" value="C:membrane"/>
    <property type="evidence" value="ECO:0007669"/>
    <property type="project" value="UniProtKB-SubCell"/>
</dbReference>
<reference evidence="8 9" key="1">
    <citation type="journal article" date="2021" name="DNA Res.">
        <title>Genome analysis of Candida subhashii reveals its hybrid nature and dual mitochondrial genome conformations.</title>
        <authorList>
            <person name="Mixao V."/>
            <person name="Hegedusova E."/>
            <person name="Saus E."/>
            <person name="Pryszcz L.P."/>
            <person name="Cillingova A."/>
            <person name="Nosek J."/>
            <person name="Gabaldon T."/>
        </authorList>
    </citation>
    <scope>NUCLEOTIDE SEQUENCE [LARGE SCALE GENOMIC DNA]</scope>
    <source>
        <strain evidence="8 9">CBS 10753</strain>
    </source>
</reference>
<dbReference type="SMART" id="SM00449">
    <property type="entry name" value="SPRY"/>
    <property type="match status" value="1"/>
</dbReference>